<feature type="compositionally biased region" description="Low complexity" evidence="1">
    <location>
        <begin position="58"/>
        <end position="76"/>
    </location>
</feature>
<feature type="compositionally biased region" description="Polar residues" evidence="1">
    <location>
        <begin position="1"/>
        <end position="12"/>
    </location>
</feature>
<feature type="region of interest" description="Disordered" evidence="1">
    <location>
        <begin position="53"/>
        <end position="87"/>
    </location>
</feature>
<proteinExistence type="predicted"/>
<keyword evidence="3" id="KW-1185">Reference proteome</keyword>
<dbReference type="AlphaFoldDB" id="A0A2I0IPH4"/>
<evidence type="ECO:0000313" key="3">
    <source>
        <dbReference type="Proteomes" id="UP000233551"/>
    </source>
</evidence>
<sequence length="169" mass="17977">MDRMNRSSSLPAHSSVSTTAVVGGSTSNVALSAYYFQFSSDLISIQDPKEEAMLGDRSLPPSASSSPRSPWVSPTSVEGSRSSIAGPNPLINRRLRVGILNQFVSWSRQSAIQTPPSRLPTTSVSTGDLCGGARIIDWRPQPTNRLGASLEFPIDSVAGASNQPPRPLL</sequence>
<evidence type="ECO:0000256" key="1">
    <source>
        <dbReference type="SAM" id="MobiDB-lite"/>
    </source>
</evidence>
<reference evidence="2 3" key="1">
    <citation type="submission" date="2017-11" db="EMBL/GenBank/DDBJ databases">
        <title>De-novo sequencing of pomegranate (Punica granatum L.) genome.</title>
        <authorList>
            <person name="Akparov Z."/>
            <person name="Amiraslanov A."/>
            <person name="Hajiyeva S."/>
            <person name="Abbasov M."/>
            <person name="Kaur K."/>
            <person name="Hamwieh A."/>
            <person name="Solovyev V."/>
            <person name="Salamov A."/>
            <person name="Braich B."/>
            <person name="Kosarev P."/>
            <person name="Mahmoud A."/>
            <person name="Hajiyev E."/>
            <person name="Babayeva S."/>
            <person name="Izzatullayeva V."/>
            <person name="Mammadov A."/>
            <person name="Mammadov A."/>
            <person name="Sharifova S."/>
            <person name="Ojaghi J."/>
            <person name="Eynullazada K."/>
            <person name="Bayramov B."/>
            <person name="Abdulazimova A."/>
            <person name="Shahmuradov I."/>
        </authorList>
    </citation>
    <scope>NUCLEOTIDE SEQUENCE [LARGE SCALE GENOMIC DNA]</scope>
    <source>
        <strain evidence="3">cv. AG2017</strain>
        <tissue evidence="2">Leaf</tissue>
    </source>
</reference>
<evidence type="ECO:0000313" key="2">
    <source>
        <dbReference type="EMBL" id="PKI45590.1"/>
    </source>
</evidence>
<name>A0A2I0IPH4_PUNGR</name>
<protein>
    <submittedName>
        <fullName evidence="2">Uncharacterized protein</fullName>
    </submittedName>
</protein>
<accession>A0A2I0IPH4</accession>
<feature type="region of interest" description="Disordered" evidence="1">
    <location>
        <begin position="1"/>
        <end position="21"/>
    </location>
</feature>
<organism evidence="2 3">
    <name type="scientific">Punica granatum</name>
    <name type="common">Pomegranate</name>
    <dbReference type="NCBI Taxonomy" id="22663"/>
    <lineage>
        <taxon>Eukaryota</taxon>
        <taxon>Viridiplantae</taxon>
        <taxon>Streptophyta</taxon>
        <taxon>Embryophyta</taxon>
        <taxon>Tracheophyta</taxon>
        <taxon>Spermatophyta</taxon>
        <taxon>Magnoliopsida</taxon>
        <taxon>eudicotyledons</taxon>
        <taxon>Gunneridae</taxon>
        <taxon>Pentapetalae</taxon>
        <taxon>rosids</taxon>
        <taxon>malvids</taxon>
        <taxon>Myrtales</taxon>
        <taxon>Lythraceae</taxon>
        <taxon>Punica</taxon>
    </lineage>
</organism>
<gene>
    <name evidence="2" type="ORF">CRG98_033906</name>
</gene>
<dbReference type="Proteomes" id="UP000233551">
    <property type="component" value="Unassembled WGS sequence"/>
</dbReference>
<dbReference type="EMBL" id="PGOL01002702">
    <property type="protein sequence ID" value="PKI45590.1"/>
    <property type="molecule type" value="Genomic_DNA"/>
</dbReference>
<comment type="caution">
    <text evidence="2">The sequence shown here is derived from an EMBL/GenBank/DDBJ whole genome shotgun (WGS) entry which is preliminary data.</text>
</comment>